<evidence type="ECO:0000256" key="11">
    <source>
        <dbReference type="ARBA" id="ARBA00045754"/>
    </source>
</evidence>
<reference evidence="14" key="2">
    <citation type="submission" date="2025-08" db="UniProtKB">
        <authorList>
            <consortium name="Ensembl"/>
        </authorList>
    </citation>
    <scope>IDENTIFICATION</scope>
    <source>
        <strain evidence="14">2N</strain>
    </source>
</reference>
<dbReference type="InterPro" id="IPR026676">
    <property type="entry name" value="SYCE1"/>
</dbReference>
<comment type="subunit">
    <text evidence="12">Homodimer. Found in a complex with SYCP1 and SYCE2. Interacts with SYCP1, SYCE2 and SYCE3. Interacts with SIX6OS1.</text>
</comment>
<dbReference type="OMA" id="EFHKPEQ"/>
<dbReference type="GO" id="GO:0000801">
    <property type="term" value="C:central element"/>
    <property type="evidence" value="ECO:0007669"/>
    <property type="project" value="Ensembl"/>
</dbReference>
<dbReference type="Proteomes" id="UP000005447">
    <property type="component" value="Unassembled WGS sequence"/>
</dbReference>
<dbReference type="Pfam" id="PF15233">
    <property type="entry name" value="SYCE1"/>
    <property type="match status" value="1"/>
</dbReference>
<keyword evidence="9" id="KW-0131">Cell cycle</keyword>
<dbReference type="GeneTree" id="ENSGT00390000017352"/>
<evidence type="ECO:0000256" key="9">
    <source>
        <dbReference type="ARBA" id="ARBA00023306"/>
    </source>
</evidence>
<evidence type="ECO:0000256" key="4">
    <source>
        <dbReference type="ARBA" id="ARBA00022454"/>
    </source>
</evidence>
<organism evidence="14 15">
    <name type="scientific">Cavia porcellus</name>
    <name type="common">Guinea pig</name>
    <dbReference type="NCBI Taxonomy" id="10141"/>
    <lineage>
        <taxon>Eukaryota</taxon>
        <taxon>Metazoa</taxon>
        <taxon>Chordata</taxon>
        <taxon>Craniata</taxon>
        <taxon>Vertebrata</taxon>
        <taxon>Euteleostomi</taxon>
        <taxon>Mammalia</taxon>
        <taxon>Eutheria</taxon>
        <taxon>Euarchontoglires</taxon>
        <taxon>Glires</taxon>
        <taxon>Rodentia</taxon>
        <taxon>Hystricomorpha</taxon>
        <taxon>Caviidae</taxon>
        <taxon>Cavia</taxon>
    </lineage>
</organism>
<evidence type="ECO:0000256" key="6">
    <source>
        <dbReference type="ARBA" id="ARBA00023054"/>
    </source>
</evidence>
<dbReference type="EMBL" id="AAKN02002812">
    <property type="status" value="NOT_ANNOTATED_CDS"/>
    <property type="molecule type" value="Genomic_DNA"/>
</dbReference>
<dbReference type="STRING" id="10141.ENSCPOP00000025139"/>
<feature type="coiled-coil region" evidence="13">
    <location>
        <begin position="20"/>
        <end position="135"/>
    </location>
</feature>
<feature type="coiled-coil region" evidence="13">
    <location>
        <begin position="208"/>
        <end position="242"/>
    </location>
</feature>
<dbReference type="Bgee" id="ENSCPOG00000011520">
    <property type="expression patterns" value="Expressed in testis"/>
</dbReference>
<dbReference type="GO" id="GO:0051301">
    <property type="term" value="P:cell division"/>
    <property type="evidence" value="ECO:0007669"/>
    <property type="project" value="UniProtKB-KW"/>
</dbReference>
<evidence type="ECO:0000256" key="2">
    <source>
        <dbReference type="ARBA" id="ARBA00004286"/>
    </source>
</evidence>
<reference evidence="14" key="3">
    <citation type="submission" date="2025-09" db="UniProtKB">
        <authorList>
            <consortium name="Ensembl"/>
        </authorList>
    </citation>
    <scope>IDENTIFICATION</scope>
    <source>
        <strain evidence="14">2N</strain>
    </source>
</reference>
<protein>
    <recommendedName>
        <fullName evidence="10">Synaptonemal complex central element protein 1</fullName>
    </recommendedName>
</protein>
<sequence>EDLMDIVKKLQKVDSLEPRIEFLINRINEVQQAKKKVTEDLGKVQFVWDALQEELDSLHEEKAHLKEILNKKQENLRILQLHCQEKESEAQRKQTLLQECKERIASLNLQIEEEKNKQRQLRLDFEDQLEALMDQHKDLWEFHKPEQLSREICALDSNKEQLLKEEKLVEVKLEDVKHQLCLLGGPEGDSSLRSQEAAAAVQLFKEENKKAEEFLEAAAQHHQQLKQRCQQLQEKRQRWTCSPCPYFSLGRWLRAVSLGSVSVPKVPAVFEEKNSELPTRKG</sequence>
<evidence type="ECO:0000256" key="5">
    <source>
        <dbReference type="ARBA" id="ARBA00022618"/>
    </source>
</evidence>
<comment type="similarity">
    <text evidence="3">Belongs to the SYCE family.</text>
</comment>
<dbReference type="PANTHER" id="PTHR21731">
    <property type="entry name" value="SYNAPTONEMAL COMPLEX CENTRAL ELEMENT PROTEIN 1-LIKE"/>
    <property type="match status" value="1"/>
</dbReference>
<dbReference type="PANTHER" id="PTHR21731:SF0">
    <property type="entry name" value="SYNAPTONEMAL COMPLEX CENTRAL ELEMENT PROTEIN 1"/>
    <property type="match status" value="1"/>
</dbReference>
<evidence type="ECO:0000256" key="1">
    <source>
        <dbReference type="ARBA" id="ARBA00004123"/>
    </source>
</evidence>
<keyword evidence="6 13" id="KW-0175">Coiled coil</keyword>
<comment type="subcellular location">
    <subcellularLocation>
        <location evidence="2">Chromosome</location>
    </subcellularLocation>
    <subcellularLocation>
        <location evidence="1">Nucleus</location>
    </subcellularLocation>
</comment>
<evidence type="ECO:0000313" key="14">
    <source>
        <dbReference type="Ensembl" id="ENSCPOP00000025139.1"/>
    </source>
</evidence>
<evidence type="ECO:0000256" key="7">
    <source>
        <dbReference type="ARBA" id="ARBA00023242"/>
    </source>
</evidence>
<dbReference type="AlphaFoldDB" id="A0A286XI95"/>
<evidence type="ECO:0000256" key="8">
    <source>
        <dbReference type="ARBA" id="ARBA00023254"/>
    </source>
</evidence>
<evidence type="ECO:0000313" key="15">
    <source>
        <dbReference type="Proteomes" id="UP000005447"/>
    </source>
</evidence>
<evidence type="ECO:0000256" key="3">
    <source>
        <dbReference type="ARBA" id="ARBA00010094"/>
    </source>
</evidence>
<proteinExistence type="inferred from homology"/>
<keyword evidence="5" id="KW-0132">Cell division</keyword>
<keyword evidence="7" id="KW-0539">Nucleus</keyword>
<reference evidence="15" key="1">
    <citation type="journal article" date="2011" name="Nature">
        <title>A high-resolution map of human evolutionary constraint using 29 mammals.</title>
        <authorList>
            <person name="Lindblad-Toh K."/>
            <person name="Garber M."/>
            <person name="Zuk O."/>
            <person name="Lin M.F."/>
            <person name="Parker B.J."/>
            <person name="Washietl S."/>
            <person name="Kheradpour P."/>
            <person name="Ernst J."/>
            <person name="Jordan G."/>
            <person name="Mauceli E."/>
            <person name="Ward L.D."/>
            <person name="Lowe C.B."/>
            <person name="Holloway A.K."/>
            <person name="Clamp M."/>
            <person name="Gnerre S."/>
            <person name="Alfoldi J."/>
            <person name="Beal K."/>
            <person name="Chang J."/>
            <person name="Clawson H."/>
            <person name="Cuff J."/>
            <person name="Di Palma F."/>
            <person name="Fitzgerald S."/>
            <person name="Flicek P."/>
            <person name="Guttman M."/>
            <person name="Hubisz M.J."/>
            <person name="Jaffe D.B."/>
            <person name="Jungreis I."/>
            <person name="Kent W.J."/>
            <person name="Kostka D."/>
            <person name="Lara M."/>
            <person name="Martins A.L."/>
            <person name="Massingham T."/>
            <person name="Moltke I."/>
            <person name="Raney B.J."/>
            <person name="Rasmussen M.D."/>
            <person name="Robinson J."/>
            <person name="Stark A."/>
            <person name="Vilella A.J."/>
            <person name="Wen J."/>
            <person name="Xie X."/>
            <person name="Zody M.C."/>
            <person name="Baldwin J."/>
            <person name="Bloom T."/>
            <person name="Chin C.W."/>
            <person name="Heiman D."/>
            <person name="Nicol R."/>
            <person name="Nusbaum C."/>
            <person name="Young S."/>
            <person name="Wilkinson J."/>
            <person name="Worley K.C."/>
            <person name="Kovar C.L."/>
            <person name="Muzny D.M."/>
            <person name="Gibbs R.A."/>
            <person name="Cree A."/>
            <person name="Dihn H.H."/>
            <person name="Fowler G."/>
            <person name="Jhangiani S."/>
            <person name="Joshi V."/>
            <person name="Lee S."/>
            <person name="Lewis L.R."/>
            <person name="Nazareth L.V."/>
            <person name="Okwuonu G."/>
            <person name="Santibanez J."/>
            <person name="Warren W.C."/>
            <person name="Mardis E.R."/>
            <person name="Weinstock G.M."/>
            <person name="Wilson R.K."/>
            <person name="Delehaunty K."/>
            <person name="Dooling D."/>
            <person name="Fronik C."/>
            <person name="Fulton L."/>
            <person name="Fulton B."/>
            <person name="Graves T."/>
            <person name="Minx P."/>
            <person name="Sodergren E."/>
            <person name="Birney E."/>
            <person name="Margulies E.H."/>
            <person name="Herrero J."/>
            <person name="Green E.D."/>
            <person name="Haussler D."/>
            <person name="Siepel A."/>
            <person name="Goldman N."/>
            <person name="Pollard K.S."/>
            <person name="Pedersen J.S."/>
            <person name="Lander E.S."/>
            <person name="Kellis M."/>
        </authorList>
    </citation>
    <scope>NUCLEOTIDE SEQUENCE [LARGE SCALE GENOMIC DNA]</scope>
    <source>
        <strain evidence="15">2N</strain>
    </source>
</reference>
<evidence type="ECO:0000256" key="10">
    <source>
        <dbReference type="ARBA" id="ARBA00039883"/>
    </source>
</evidence>
<keyword evidence="15" id="KW-1185">Reference proteome</keyword>
<keyword evidence="8" id="KW-0469">Meiosis</keyword>
<name>A0A286XI95_CAVPO</name>
<keyword evidence="4" id="KW-0158">Chromosome</keyword>
<evidence type="ECO:0000256" key="13">
    <source>
        <dbReference type="SAM" id="Coils"/>
    </source>
</evidence>
<gene>
    <name evidence="14" type="primary">SYCE1</name>
</gene>
<dbReference type="GO" id="GO:0007130">
    <property type="term" value="P:synaptonemal complex assembly"/>
    <property type="evidence" value="ECO:0007669"/>
    <property type="project" value="InterPro"/>
</dbReference>
<accession>A0A286XI95</accession>
<evidence type="ECO:0000256" key="12">
    <source>
        <dbReference type="ARBA" id="ARBA00046827"/>
    </source>
</evidence>
<comment type="function">
    <text evidence="11">Major component of the transverse central element of synaptonemal complexes (SCS), formed between homologous chromosomes during meiotic prophase. Requires SYCP1 in order to be incorporated into the central element. May have a role in the synaptonemal complex assembly, stabilization and recombination.</text>
</comment>
<dbReference type="VEuPathDB" id="HostDB:ENSCPOG00000011520"/>
<dbReference type="eggNOG" id="ENOG502S24D">
    <property type="taxonomic scope" value="Eukaryota"/>
</dbReference>
<dbReference type="InParanoid" id="A0A286XI95"/>
<dbReference type="FunCoup" id="A0A286XI95">
    <property type="interactions" value="117"/>
</dbReference>
<dbReference type="Ensembl" id="ENSCPOT00000045902.1">
    <property type="protein sequence ID" value="ENSCPOP00000025139.1"/>
    <property type="gene ID" value="ENSCPOG00000011520.4"/>
</dbReference>